<evidence type="ECO:0000313" key="5">
    <source>
        <dbReference type="EMBL" id="KAG2436853.1"/>
    </source>
</evidence>
<dbReference type="PANTHER" id="PTHR12354:SF1">
    <property type="entry name" value="INTERFERON-RELATED DEVELOPMENTAL REGULATOR 1"/>
    <property type="match status" value="1"/>
</dbReference>
<dbReference type="InterPro" id="IPR039777">
    <property type="entry name" value="IFRD"/>
</dbReference>
<feature type="region of interest" description="Disordered" evidence="2">
    <location>
        <begin position="268"/>
        <end position="339"/>
    </location>
</feature>
<protein>
    <recommendedName>
        <fullName evidence="7">Interferon-related developmental regulator N-terminal domain-containing protein</fullName>
    </recommendedName>
</protein>
<keyword evidence="6" id="KW-1185">Reference proteome</keyword>
<comment type="caution">
    <text evidence="5">The sequence shown here is derived from an EMBL/GenBank/DDBJ whole genome shotgun (WGS) entry which is preliminary data.</text>
</comment>
<gene>
    <name evidence="5" type="ORF">HXX76_006373</name>
</gene>
<dbReference type="InterPro" id="IPR011989">
    <property type="entry name" value="ARM-like"/>
</dbReference>
<proteinExistence type="inferred from homology"/>
<dbReference type="Pfam" id="PF05004">
    <property type="entry name" value="IFRD"/>
    <property type="match status" value="1"/>
</dbReference>
<evidence type="ECO:0000259" key="3">
    <source>
        <dbReference type="Pfam" id="PF04836"/>
    </source>
</evidence>
<dbReference type="InterPro" id="IPR006921">
    <property type="entry name" value="Interferon-rel_develop_reg_C"/>
</dbReference>
<dbReference type="Proteomes" id="UP000650467">
    <property type="component" value="Unassembled WGS sequence"/>
</dbReference>
<dbReference type="EMBL" id="JAEHOC010000012">
    <property type="protein sequence ID" value="KAG2436853.1"/>
    <property type="molecule type" value="Genomic_DNA"/>
</dbReference>
<name>A0A835T111_CHLIN</name>
<feature type="compositionally biased region" description="Gly residues" evidence="2">
    <location>
        <begin position="313"/>
        <end position="322"/>
    </location>
</feature>
<sequence length="483" mass="51454">MGRRRLNNATAAASCLELSSLHGGPGSGASPGASVAGSACSYPPDGRDGDDDDAVLDDFERRLDALFEKRGTTRERALEALAVLMRVDVRDDDCRQHSETITSRCLMALKRGSAVESSLASQLLGLHVLTLGQPDESLFESLRPELERTAGGANGGGGAVAAAAVDALVLAAFVLCEDELAGTRPVMDRLRALWKKGDPKARAAAVRGWSFLLTSLDAELSEAEAAASLAGLAAALQDRDLELRTAAGEAVGVLRACCSARVLQALEEGDEEGEEDGEEEHEEDGEEEARQQHLDAPAGVGEHGPAAANGNKASGGGAGAKGGVRRQPPPHSSHQQQQVEDVLGRMWDLASNNGEKLRRSRRERATQRSTFRGLLASLSGDDTPSVRIKLQHGDCLELDGAAAVHRLAFLRRFLAGGFQAHLQHNALLHDVFGFRPRAERPDRLSALEKRLTRGSQSAGAKARSANRTWSRDAKASRMMMEAY</sequence>
<dbReference type="Gene3D" id="1.25.10.10">
    <property type="entry name" value="Leucine-rich Repeat Variant"/>
    <property type="match status" value="1"/>
</dbReference>
<feature type="domain" description="Interferon-related developmental regulator C-terminal" evidence="3">
    <location>
        <begin position="425"/>
        <end position="473"/>
    </location>
</feature>
<dbReference type="Pfam" id="PF04836">
    <property type="entry name" value="IFRD_C"/>
    <property type="match status" value="1"/>
</dbReference>
<evidence type="ECO:0000256" key="2">
    <source>
        <dbReference type="SAM" id="MobiDB-lite"/>
    </source>
</evidence>
<dbReference type="InterPro" id="IPR007701">
    <property type="entry name" value="Interferon-rel_develop_reg_N"/>
</dbReference>
<feature type="region of interest" description="Disordered" evidence="2">
    <location>
        <begin position="450"/>
        <end position="483"/>
    </location>
</feature>
<evidence type="ECO:0008006" key="7">
    <source>
        <dbReference type="Google" id="ProtNLM"/>
    </source>
</evidence>
<evidence type="ECO:0000313" key="6">
    <source>
        <dbReference type="Proteomes" id="UP000650467"/>
    </source>
</evidence>
<accession>A0A835T111</accession>
<dbReference type="OrthoDB" id="686784at2759"/>
<evidence type="ECO:0000256" key="1">
    <source>
        <dbReference type="ARBA" id="ARBA00008828"/>
    </source>
</evidence>
<feature type="compositionally biased region" description="Acidic residues" evidence="2">
    <location>
        <begin position="268"/>
        <end position="287"/>
    </location>
</feature>
<dbReference type="PANTHER" id="PTHR12354">
    <property type="entry name" value="INTERFERON-RELATED DEVELOPMENTAL REGULATOR"/>
    <property type="match status" value="1"/>
</dbReference>
<dbReference type="SUPFAM" id="SSF48371">
    <property type="entry name" value="ARM repeat"/>
    <property type="match status" value="1"/>
</dbReference>
<reference evidence="5" key="1">
    <citation type="journal article" date="2020" name="bioRxiv">
        <title>Comparative genomics of Chlamydomonas.</title>
        <authorList>
            <person name="Craig R.J."/>
            <person name="Hasan A.R."/>
            <person name="Ness R.W."/>
            <person name="Keightley P.D."/>
        </authorList>
    </citation>
    <scope>NUCLEOTIDE SEQUENCE</scope>
    <source>
        <strain evidence="5">SAG 7.73</strain>
    </source>
</reference>
<evidence type="ECO:0000259" key="4">
    <source>
        <dbReference type="Pfam" id="PF05004"/>
    </source>
</evidence>
<comment type="similarity">
    <text evidence="1">Belongs to the IFRD family.</text>
</comment>
<dbReference type="AlphaFoldDB" id="A0A835T111"/>
<dbReference type="InterPro" id="IPR016024">
    <property type="entry name" value="ARM-type_fold"/>
</dbReference>
<organism evidence="5 6">
    <name type="scientific">Chlamydomonas incerta</name>
    <dbReference type="NCBI Taxonomy" id="51695"/>
    <lineage>
        <taxon>Eukaryota</taxon>
        <taxon>Viridiplantae</taxon>
        <taxon>Chlorophyta</taxon>
        <taxon>core chlorophytes</taxon>
        <taxon>Chlorophyceae</taxon>
        <taxon>CS clade</taxon>
        <taxon>Chlamydomonadales</taxon>
        <taxon>Chlamydomonadaceae</taxon>
        <taxon>Chlamydomonas</taxon>
    </lineage>
</organism>
<feature type="domain" description="Interferon-related developmental regulator N-terminal" evidence="4">
    <location>
        <begin position="50"/>
        <end position="378"/>
    </location>
</feature>